<evidence type="ECO:0000256" key="3">
    <source>
        <dbReference type="ARBA" id="ARBA00022884"/>
    </source>
</evidence>
<evidence type="ECO:0000256" key="2">
    <source>
        <dbReference type="ARBA" id="ARBA00022679"/>
    </source>
</evidence>
<dbReference type="VEuPathDB" id="TrichDB:TRFO_21396"/>
<dbReference type="SUPFAM" id="SSF81891">
    <property type="entry name" value="Poly A polymerase C-terminal region-like"/>
    <property type="match status" value="1"/>
</dbReference>
<gene>
    <name evidence="6" type="ORF">TRFO_21396</name>
</gene>
<dbReference type="PANTHER" id="PTHR13734">
    <property type="entry name" value="TRNA-NUCLEOTIDYLTRANSFERASE"/>
    <property type="match status" value="1"/>
</dbReference>
<accession>A0A1J4KF70</accession>
<dbReference type="Pfam" id="PF01743">
    <property type="entry name" value="PolyA_pol"/>
    <property type="match status" value="1"/>
</dbReference>
<dbReference type="GeneID" id="94836650"/>
<dbReference type="OrthoDB" id="445712at2759"/>
<dbReference type="GO" id="GO:0003723">
    <property type="term" value="F:RNA binding"/>
    <property type="evidence" value="ECO:0007669"/>
    <property type="project" value="UniProtKB-KW"/>
</dbReference>
<keyword evidence="2 4" id="KW-0808">Transferase</keyword>
<dbReference type="GO" id="GO:0052929">
    <property type="term" value="F:ATP:3'-cytidine-cytidine-tRNA adenylyltransferase activity"/>
    <property type="evidence" value="ECO:0007669"/>
    <property type="project" value="TreeGrafter"/>
</dbReference>
<evidence type="ECO:0000256" key="4">
    <source>
        <dbReference type="RuleBase" id="RU003953"/>
    </source>
</evidence>
<dbReference type="CDD" id="cd05398">
    <property type="entry name" value="NT_ClassII-CCAase"/>
    <property type="match status" value="1"/>
</dbReference>
<dbReference type="InterPro" id="IPR002646">
    <property type="entry name" value="PolA_pol_head_dom"/>
</dbReference>
<keyword evidence="7" id="KW-1185">Reference proteome</keyword>
<comment type="caution">
    <text evidence="6">The sequence shown here is derived from an EMBL/GenBank/DDBJ whole genome shotgun (WGS) entry which is preliminary data.</text>
</comment>
<dbReference type="AlphaFoldDB" id="A0A1J4KF70"/>
<dbReference type="GO" id="GO:0001680">
    <property type="term" value="P:tRNA 3'-terminal CCA addition"/>
    <property type="evidence" value="ECO:0007669"/>
    <property type="project" value="TreeGrafter"/>
</dbReference>
<feature type="domain" description="Poly A polymerase head" evidence="5">
    <location>
        <begin position="44"/>
        <end position="178"/>
    </location>
</feature>
<evidence type="ECO:0000256" key="1">
    <source>
        <dbReference type="ARBA" id="ARBA00007265"/>
    </source>
</evidence>
<dbReference type="PANTHER" id="PTHR13734:SF5">
    <property type="entry name" value="CCA TRNA NUCLEOTIDYLTRANSFERASE, MITOCHONDRIAL"/>
    <property type="match status" value="1"/>
</dbReference>
<organism evidence="6 7">
    <name type="scientific">Tritrichomonas foetus</name>
    <dbReference type="NCBI Taxonomy" id="1144522"/>
    <lineage>
        <taxon>Eukaryota</taxon>
        <taxon>Metamonada</taxon>
        <taxon>Parabasalia</taxon>
        <taxon>Tritrichomonadida</taxon>
        <taxon>Tritrichomonadidae</taxon>
        <taxon>Tritrichomonas</taxon>
    </lineage>
</organism>
<protein>
    <submittedName>
        <fullName evidence="6">CCA tRNA nucleotidyltransferase 2</fullName>
    </submittedName>
</protein>
<keyword evidence="3 4" id="KW-0694">RNA-binding</keyword>
<dbReference type="Proteomes" id="UP000179807">
    <property type="component" value="Unassembled WGS sequence"/>
</dbReference>
<evidence type="ECO:0000313" key="6">
    <source>
        <dbReference type="EMBL" id="OHT09674.1"/>
    </source>
</evidence>
<dbReference type="InterPro" id="IPR043519">
    <property type="entry name" value="NT_sf"/>
</dbReference>
<dbReference type="Gene3D" id="1.10.3090.10">
    <property type="entry name" value="cca-adding enzyme, domain 2"/>
    <property type="match status" value="1"/>
</dbReference>
<name>A0A1J4KF70_9EUKA</name>
<dbReference type="RefSeq" id="XP_068362810.1">
    <property type="nucleotide sequence ID" value="XM_068501946.1"/>
</dbReference>
<proteinExistence type="inferred from homology"/>
<dbReference type="SUPFAM" id="SSF81301">
    <property type="entry name" value="Nucleotidyltransferase"/>
    <property type="match status" value="1"/>
</dbReference>
<reference evidence="6" key="1">
    <citation type="submission" date="2016-10" db="EMBL/GenBank/DDBJ databases">
        <authorList>
            <person name="Benchimol M."/>
            <person name="Almeida L.G."/>
            <person name="Vasconcelos A.T."/>
            <person name="Perreira-Neves A."/>
            <person name="Rosa I.A."/>
            <person name="Tasca T."/>
            <person name="Bogo M.R."/>
            <person name="de Souza W."/>
        </authorList>
    </citation>
    <scope>NUCLEOTIDE SEQUENCE [LARGE SCALE GENOMIC DNA]</scope>
    <source>
        <strain evidence="6">K</strain>
    </source>
</reference>
<sequence>MNSNLIEENIHKLETGELLTQQESNLFSLVLKVCHEFDPPVIARAAGGWVRDKLLGRESDDLDIAVENTTGLTFAEHLQKHSDNQSTKIVVIEANPDQSKHLETARVCLFSDFWVDVCGLRSEQYASDTRIPQIKQGTPLEDAQRRDFTINALFFNINQNKIEDLINGIPDLKSGILRTPLDPEISFGDDPLRVLRAFRFAARFDFTLDDSLIPAARKVSPDFHRKITKERISTELIKTIEGGSNPANVVKYLIESNLFLPVFDCDELWNLNEDEALKRVEIVSSRISPRKNSINDPSLISLFNEKSLVLILGAIYAPLLSRGIIKNAAKYHKKEHAIEIAIARGIRMPLKVADETLLLLKGADEASNLFKDKENSLNRVNVGRWIKNIGFEWKYAKFLVFDEDLYHFCSNELEEFIKLNNLEDIYEMKPLLNGKELSEIHGVKPGAALKPLISALFDWQLENPCGTVDSYIAYIKSQK</sequence>
<comment type="similarity">
    <text evidence="1 4">Belongs to the tRNA nucleotidyltransferase/poly(A) polymerase family.</text>
</comment>
<evidence type="ECO:0000259" key="5">
    <source>
        <dbReference type="Pfam" id="PF01743"/>
    </source>
</evidence>
<dbReference type="EMBL" id="MLAK01000633">
    <property type="protein sequence ID" value="OHT09674.1"/>
    <property type="molecule type" value="Genomic_DNA"/>
</dbReference>
<dbReference type="FunFam" id="3.30.460.10:FF:000048">
    <property type="entry name" value="PolyA polymerase family protein"/>
    <property type="match status" value="1"/>
</dbReference>
<dbReference type="Gene3D" id="3.30.460.10">
    <property type="entry name" value="Beta Polymerase, domain 2"/>
    <property type="match status" value="1"/>
</dbReference>
<evidence type="ECO:0000313" key="7">
    <source>
        <dbReference type="Proteomes" id="UP000179807"/>
    </source>
</evidence>
<dbReference type="GO" id="GO:0052927">
    <property type="term" value="F:CC tRNA cytidylyltransferase activity"/>
    <property type="evidence" value="ECO:0007669"/>
    <property type="project" value="TreeGrafter"/>
</dbReference>